<gene>
    <name evidence="2" type="ORF">K402DRAFT_455858</name>
</gene>
<dbReference type="EMBL" id="ML977168">
    <property type="protein sequence ID" value="KAF1984387.1"/>
    <property type="molecule type" value="Genomic_DNA"/>
</dbReference>
<dbReference type="Proteomes" id="UP000800041">
    <property type="component" value="Unassembled WGS sequence"/>
</dbReference>
<name>A0A6G1GUB8_9PEZI</name>
<protein>
    <submittedName>
        <fullName evidence="2">Uncharacterized protein</fullName>
    </submittedName>
</protein>
<keyword evidence="3" id="KW-1185">Reference proteome</keyword>
<feature type="region of interest" description="Disordered" evidence="1">
    <location>
        <begin position="62"/>
        <end position="97"/>
    </location>
</feature>
<evidence type="ECO:0000256" key="1">
    <source>
        <dbReference type="SAM" id="MobiDB-lite"/>
    </source>
</evidence>
<feature type="compositionally biased region" description="Polar residues" evidence="1">
    <location>
        <begin position="77"/>
        <end position="93"/>
    </location>
</feature>
<feature type="region of interest" description="Disordered" evidence="1">
    <location>
        <begin position="114"/>
        <end position="182"/>
    </location>
</feature>
<feature type="region of interest" description="Disordered" evidence="1">
    <location>
        <begin position="1"/>
        <end position="33"/>
    </location>
</feature>
<accession>A0A6G1GUB8</accession>
<evidence type="ECO:0000313" key="2">
    <source>
        <dbReference type="EMBL" id="KAF1984387.1"/>
    </source>
</evidence>
<sequence length="182" mass="19378">MTAFPGARLVPNAESRNHAGEVPGDDQKQCKDGHWSPVHIQAMRYHPLRFLSHPWIGHVGASPPKVSKAGSRPIADAQSSNSTGRRPPRTSSACAGRRHRTCLSPVRLKQEGRLWTDSTGQRKERGDHGALIGGGAQSAVLEGRGGTKEDASTAASALKAGSRRRKNPGGLDIDAVGRIQES</sequence>
<proteinExistence type="predicted"/>
<dbReference type="AlphaFoldDB" id="A0A6G1GUB8"/>
<evidence type="ECO:0000313" key="3">
    <source>
        <dbReference type="Proteomes" id="UP000800041"/>
    </source>
</evidence>
<feature type="compositionally biased region" description="Basic and acidic residues" evidence="1">
    <location>
        <begin position="15"/>
        <end position="33"/>
    </location>
</feature>
<organism evidence="2 3">
    <name type="scientific">Aulographum hederae CBS 113979</name>
    <dbReference type="NCBI Taxonomy" id="1176131"/>
    <lineage>
        <taxon>Eukaryota</taxon>
        <taxon>Fungi</taxon>
        <taxon>Dikarya</taxon>
        <taxon>Ascomycota</taxon>
        <taxon>Pezizomycotina</taxon>
        <taxon>Dothideomycetes</taxon>
        <taxon>Pleosporomycetidae</taxon>
        <taxon>Aulographales</taxon>
        <taxon>Aulographaceae</taxon>
    </lineage>
</organism>
<feature type="compositionally biased region" description="Basic and acidic residues" evidence="1">
    <location>
        <begin position="114"/>
        <end position="128"/>
    </location>
</feature>
<reference evidence="2" key="1">
    <citation type="journal article" date="2020" name="Stud. Mycol.">
        <title>101 Dothideomycetes genomes: a test case for predicting lifestyles and emergence of pathogens.</title>
        <authorList>
            <person name="Haridas S."/>
            <person name="Albert R."/>
            <person name="Binder M."/>
            <person name="Bloem J."/>
            <person name="Labutti K."/>
            <person name="Salamov A."/>
            <person name="Andreopoulos B."/>
            <person name="Baker S."/>
            <person name="Barry K."/>
            <person name="Bills G."/>
            <person name="Bluhm B."/>
            <person name="Cannon C."/>
            <person name="Castanera R."/>
            <person name="Culley D."/>
            <person name="Daum C."/>
            <person name="Ezra D."/>
            <person name="Gonzalez J."/>
            <person name="Henrissat B."/>
            <person name="Kuo A."/>
            <person name="Liang C."/>
            <person name="Lipzen A."/>
            <person name="Lutzoni F."/>
            <person name="Magnuson J."/>
            <person name="Mondo S."/>
            <person name="Nolan M."/>
            <person name="Ohm R."/>
            <person name="Pangilinan J."/>
            <person name="Park H.-J."/>
            <person name="Ramirez L."/>
            <person name="Alfaro M."/>
            <person name="Sun H."/>
            <person name="Tritt A."/>
            <person name="Yoshinaga Y."/>
            <person name="Zwiers L.-H."/>
            <person name="Turgeon B."/>
            <person name="Goodwin S."/>
            <person name="Spatafora J."/>
            <person name="Crous P."/>
            <person name="Grigoriev I."/>
        </authorList>
    </citation>
    <scope>NUCLEOTIDE SEQUENCE</scope>
    <source>
        <strain evidence="2">CBS 113979</strain>
    </source>
</reference>